<feature type="domain" description="Recombinase" evidence="1">
    <location>
        <begin position="9"/>
        <end position="100"/>
    </location>
</feature>
<dbReference type="InterPro" id="IPR011109">
    <property type="entry name" value="DNA_bind_recombinase_dom"/>
</dbReference>
<dbReference type="EMBL" id="BAAAND010000008">
    <property type="protein sequence ID" value="GAA1595050.1"/>
    <property type="molecule type" value="Genomic_DNA"/>
</dbReference>
<dbReference type="Proteomes" id="UP001500190">
    <property type="component" value="Unassembled WGS sequence"/>
</dbReference>
<proteinExistence type="predicted"/>
<protein>
    <recommendedName>
        <fullName evidence="1">Recombinase domain-containing protein</fullName>
    </recommendedName>
</protein>
<sequence>MPSAHTPQQNRHRRGDGWQHTTVKAILENPRYTGVAIYGRWQKVEELLDPVEELRAPEDLAVGHVVRFRRSPQSEIGRSREPAHPAIVSVDTFTRGQLELRVRRGSGPADQAKRERTRVTTTVQRAHLGSRYTGRGPPSQPMCTSARIF</sequence>
<evidence type="ECO:0000259" key="1">
    <source>
        <dbReference type="Pfam" id="PF07508"/>
    </source>
</evidence>
<keyword evidence="3" id="KW-1185">Reference proteome</keyword>
<organism evidence="2 3">
    <name type="scientific">Kribbella karoonensis</name>
    <dbReference type="NCBI Taxonomy" id="324851"/>
    <lineage>
        <taxon>Bacteria</taxon>
        <taxon>Bacillati</taxon>
        <taxon>Actinomycetota</taxon>
        <taxon>Actinomycetes</taxon>
        <taxon>Propionibacteriales</taxon>
        <taxon>Kribbellaceae</taxon>
        <taxon>Kribbella</taxon>
    </lineage>
</organism>
<reference evidence="2 3" key="1">
    <citation type="journal article" date="2019" name="Int. J. Syst. Evol. Microbiol.">
        <title>The Global Catalogue of Microorganisms (GCM) 10K type strain sequencing project: providing services to taxonomists for standard genome sequencing and annotation.</title>
        <authorList>
            <consortium name="The Broad Institute Genomics Platform"/>
            <consortium name="The Broad Institute Genome Sequencing Center for Infectious Disease"/>
            <person name="Wu L."/>
            <person name="Ma J."/>
        </authorList>
    </citation>
    <scope>NUCLEOTIDE SEQUENCE [LARGE SCALE GENOMIC DNA]</scope>
    <source>
        <strain evidence="2 3">JCM 14304</strain>
    </source>
</reference>
<evidence type="ECO:0000313" key="2">
    <source>
        <dbReference type="EMBL" id="GAA1595050.1"/>
    </source>
</evidence>
<comment type="caution">
    <text evidence="2">The sequence shown here is derived from an EMBL/GenBank/DDBJ whole genome shotgun (WGS) entry which is preliminary data.</text>
</comment>
<dbReference type="Gene3D" id="3.90.1750.20">
    <property type="entry name" value="Putative Large Serine Recombinase, Chain B, Domain 2"/>
    <property type="match status" value="1"/>
</dbReference>
<evidence type="ECO:0000313" key="3">
    <source>
        <dbReference type="Proteomes" id="UP001500190"/>
    </source>
</evidence>
<dbReference type="Pfam" id="PF07508">
    <property type="entry name" value="Recombinase"/>
    <property type="match status" value="1"/>
</dbReference>
<accession>A0ABN2E6H6</accession>
<gene>
    <name evidence="2" type="ORF">GCM10009742_47200</name>
</gene>
<dbReference type="RefSeq" id="WP_344194858.1">
    <property type="nucleotide sequence ID" value="NZ_BAAAND010000008.1"/>
</dbReference>
<dbReference type="InterPro" id="IPR038109">
    <property type="entry name" value="DNA_bind_recomb_sf"/>
</dbReference>
<name>A0ABN2E6H6_9ACTN</name>